<keyword evidence="1" id="KW-0812">Transmembrane</keyword>
<dbReference type="EMBL" id="JBFOHK010000004">
    <property type="protein sequence ID" value="MEW9573052.1"/>
    <property type="molecule type" value="Genomic_DNA"/>
</dbReference>
<evidence type="ECO:0000313" key="2">
    <source>
        <dbReference type="EMBL" id="MEW9573052.1"/>
    </source>
</evidence>
<sequence length="175" mass="18840">MRVLSRQRGVSLVEVLVAVLIFSVGLVGLAGLLVMATRSNHAAYLRTQVTFLAGNMADRMRANPAGVWRGAYDAASYGAITGSTACDKSTACNAISVASRDQQEWSRMLAALLPDADAAIACDRSSVGYDPTDQLNRRPPYGGHCEMTISWSERHAGDLNHSDAFTQTFAWGFQP</sequence>
<accession>A0ABV3QH85</accession>
<feature type="transmembrane region" description="Helical" evidence="1">
    <location>
        <begin position="12"/>
        <end position="36"/>
    </location>
</feature>
<dbReference type="NCBIfam" id="TIGR02532">
    <property type="entry name" value="IV_pilin_GFxxxE"/>
    <property type="match status" value="1"/>
</dbReference>
<evidence type="ECO:0000256" key="1">
    <source>
        <dbReference type="SAM" id="Phobius"/>
    </source>
</evidence>
<evidence type="ECO:0000313" key="3">
    <source>
        <dbReference type="Proteomes" id="UP001556220"/>
    </source>
</evidence>
<dbReference type="Proteomes" id="UP001556220">
    <property type="component" value="Unassembled WGS sequence"/>
</dbReference>
<keyword evidence="3" id="KW-1185">Reference proteome</keyword>
<keyword evidence="1" id="KW-0472">Membrane</keyword>
<dbReference type="InterPro" id="IPR012902">
    <property type="entry name" value="N_methyl_site"/>
</dbReference>
<keyword evidence="1" id="KW-1133">Transmembrane helix</keyword>
<dbReference type="NCBIfam" id="TIGR02523">
    <property type="entry name" value="type_IV_pilV"/>
    <property type="match status" value="1"/>
</dbReference>
<dbReference type="RefSeq" id="WP_367855112.1">
    <property type="nucleotide sequence ID" value="NZ_JBFOHK010000004.1"/>
</dbReference>
<organism evidence="2 3">
    <name type="scientific">Rhodanobacter lycopersici</name>
    <dbReference type="NCBI Taxonomy" id="3162487"/>
    <lineage>
        <taxon>Bacteria</taxon>
        <taxon>Pseudomonadati</taxon>
        <taxon>Pseudomonadota</taxon>
        <taxon>Gammaproteobacteria</taxon>
        <taxon>Lysobacterales</taxon>
        <taxon>Rhodanobacteraceae</taxon>
        <taxon>Rhodanobacter</taxon>
    </lineage>
</organism>
<gene>
    <name evidence="2" type="primary">pilV</name>
    <name evidence="2" type="ORF">ABQJ54_14945</name>
</gene>
<name>A0ABV3QH85_9GAMM</name>
<dbReference type="InterPro" id="IPR013362">
    <property type="entry name" value="Pilus_4_PilV"/>
</dbReference>
<reference evidence="2 3" key="1">
    <citation type="submission" date="2024-06" db="EMBL/GenBank/DDBJ databases">
        <authorList>
            <person name="Woo H."/>
        </authorList>
    </citation>
    <scope>NUCLEOTIDE SEQUENCE [LARGE SCALE GENOMIC DNA]</scope>
    <source>
        <strain evidence="2 3">Si-c</strain>
    </source>
</reference>
<protein>
    <submittedName>
        <fullName evidence="2">Type IV pilus modification protein PilV</fullName>
    </submittedName>
</protein>
<dbReference type="Pfam" id="PF07963">
    <property type="entry name" value="N_methyl"/>
    <property type="match status" value="1"/>
</dbReference>
<proteinExistence type="predicted"/>
<comment type="caution">
    <text evidence="2">The sequence shown here is derived from an EMBL/GenBank/DDBJ whole genome shotgun (WGS) entry which is preliminary data.</text>
</comment>